<dbReference type="GO" id="GO:0005506">
    <property type="term" value="F:iron ion binding"/>
    <property type="evidence" value="ECO:0007669"/>
    <property type="project" value="UniProtKB-ARBA"/>
</dbReference>
<evidence type="ECO:0000313" key="1">
    <source>
        <dbReference type="EMBL" id="MBT1701021.1"/>
    </source>
</evidence>
<comment type="caution">
    <text evidence="1">The sequence shown here is derived from an EMBL/GenBank/DDBJ whole genome shotgun (WGS) entry which is preliminary data.</text>
</comment>
<sequence>MQEPTTKQQEELQGRYPLSRHQIEAYRRDGHICLPQLASPQEVSFYRKAIREAVEKMNTEKRAMKDRDTYGKAFLQIFNLWCTSETLKRFVLSKRFGAVAAQLMGVERVRVYHDQALFKEAGGGHTPWHQDQFYWPLDTTHTITLWMPLVDLSKNMGIMQFASGSHQQGYILSKEISDASETFFDQYVKDHAMPVSGRDTMNAGDATFHAGWTLHNAPANNTNTMREVMTIIYYADKTTILQPDNAFREADLKAWLGGRKPGEMAESEMNPLV</sequence>
<dbReference type="InterPro" id="IPR008775">
    <property type="entry name" value="Phytyl_CoA_dOase-like"/>
</dbReference>
<evidence type="ECO:0000313" key="2">
    <source>
        <dbReference type="Proteomes" id="UP001319200"/>
    </source>
</evidence>
<dbReference type="AlphaFoldDB" id="A0AAP2DR87"/>
<dbReference type="Proteomes" id="UP001319200">
    <property type="component" value="Unassembled WGS sequence"/>
</dbReference>
<name>A0AAP2DR87_9BACT</name>
<proteinExistence type="predicted"/>
<accession>A0AAP2DR87</accession>
<dbReference type="Gene3D" id="2.60.120.620">
    <property type="entry name" value="q2cbj1_9rhob like domain"/>
    <property type="match status" value="1"/>
</dbReference>
<reference evidence="1 2" key="1">
    <citation type="submission" date="2021-05" db="EMBL/GenBank/DDBJ databases">
        <title>A Polyphasic approach of four new species of the genus Ohtaekwangia: Ohtaekwangia histidinii sp. nov., Ohtaekwangia cretensis sp. nov., Ohtaekwangia indiensis sp. nov., Ohtaekwangia reichenbachii sp. nov. from diverse environment.</title>
        <authorList>
            <person name="Octaviana S."/>
        </authorList>
    </citation>
    <scope>NUCLEOTIDE SEQUENCE [LARGE SCALE GENOMIC DNA]</scope>
    <source>
        <strain evidence="1 2">PWU4</strain>
    </source>
</reference>
<keyword evidence="1" id="KW-0560">Oxidoreductase</keyword>
<organism evidence="1 2">
    <name type="scientific">Chryseosolibacter histidini</name>
    <dbReference type="NCBI Taxonomy" id="2782349"/>
    <lineage>
        <taxon>Bacteria</taxon>
        <taxon>Pseudomonadati</taxon>
        <taxon>Bacteroidota</taxon>
        <taxon>Cytophagia</taxon>
        <taxon>Cytophagales</taxon>
        <taxon>Chryseotaleaceae</taxon>
        <taxon>Chryseosolibacter</taxon>
    </lineage>
</organism>
<keyword evidence="2" id="KW-1185">Reference proteome</keyword>
<gene>
    <name evidence="1" type="ORF">KK083_29275</name>
</gene>
<dbReference type="SUPFAM" id="SSF51197">
    <property type="entry name" value="Clavaminate synthase-like"/>
    <property type="match status" value="1"/>
</dbReference>
<dbReference type="RefSeq" id="WP_254169708.1">
    <property type="nucleotide sequence ID" value="NZ_JAHESF010000054.1"/>
</dbReference>
<dbReference type="EMBL" id="JAHESF010000054">
    <property type="protein sequence ID" value="MBT1701021.1"/>
    <property type="molecule type" value="Genomic_DNA"/>
</dbReference>
<dbReference type="GO" id="GO:0016706">
    <property type="term" value="F:2-oxoglutarate-dependent dioxygenase activity"/>
    <property type="evidence" value="ECO:0007669"/>
    <property type="project" value="UniProtKB-ARBA"/>
</dbReference>
<keyword evidence="1" id="KW-0223">Dioxygenase</keyword>
<dbReference type="PANTHER" id="PTHR20883:SF49">
    <property type="entry name" value="PHYTANOYL-COA DIOXYGENASE"/>
    <property type="match status" value="1"/>
</dbReference>
<dbReference type="PANTHER" id="PTHR20883">
    <property type="entry name" value="PHYTANOYL-COA DIOXYGENASE DOMAIN CONTAINING 1"/>
    <property type="match status" value="1"/>
</dbReference>
<dbReference type="Pfam" id="PF05721">
    <property type="entry name" value="PhyH"/>
    <property type="match status" value="1"/>
</dbReference>
<protein>
    <submittedName>
        <fullName evidence="1">Phytanoyl-CoA dioxygenase family protein</fullName>
    </submittedName>
</protein>